<name>A0A9E9A632_9CAUD</name>
<accession>A0A9E9A632</accession>
<sequence>MRIIPFYSRSLVFRFERRNRLLIIDYFYLPSKRFVSQIYFYKRKVPMSQVSLPSKFETYPEFAIIILNKDSEVLSRPVECIRCRVGISVVMGSYQDSADELGQFLVDGHRRMKNRKIWEIVMRCPITGALIYYNKNERQEAVEIGSGLLSVLSPKEILGRYL</sequence>
<proteinExistence type="predicted"/>
<evidence type="ECO:0000313" key="2">
    <source>
        <dbReference type="Proteomes" id="UP001156259"/>
    </source>
</evidence>
<organism evidence="1 2">
    <name type="scientific">Methanophagales virus GBV301</name>
    <dbReference type="NCBI Taxonomy" id="2999280"/>
    <lineage>
        <taxon>Viruses</taxon>
        <taxon>Duplodnaviria</taxon>
        <taxon>Heunggongvirae</taxon>
        <taxon>Uroviricota</taxon>
        <taxon>Caudoviricetes</taxon>
        <taxon>Nakonvirales</taxon>
        <taxon>Ekchuahviridae</taxon>
        <taxon>Kukulkanvirus</taxon>
        <taxon>Kukulkanvirus guaymasense</taxon>
    </lineage>
</organism>
<protein>
    <submittedName>
        <fullName evidence="1">Uncharacterized protein</fullName>
    </submittedName>
</protein>
<gene>
    <name evidence="1" type="ORF">LDLAKGPJ_00037</name>
</gene>
<dbReference type="Proteomes" id="UP001156259">
    <property type="component" value="Segment"/>
</dbReference>
<evidence type="ECO:0000313" key="1">
    <source>
        <dbReference type="EMBL" id="WAE39461.1"/>
    </source>
</evidence>
<reference evidence="1 2" key="1">
    <citation type="submission" date="2022-10" db="EMBL/GenBank/DDBJ databases">
        <title>Evolutionary Diversification of Methanotrophic Ca. Methanophagales (ANME-1) and Their Expansive Virome.</title>
        <authorList>
            <person name="Laso-Perez R."/>
            <person name="Wu F."/>
            <person name="Cremiere A."/>
            <person name="Speth D.R."/>
            <person name="Magyar J.S."/>
            <person name="Krupovic M."/>
            <person name="Orphan V.J."/>
        </authorList>
    </citation>
    <scope>NUCLEOTIDE SEQUENCE [LARGE SCALE GENOMIC DNA]</scope>
</reference>
<dbReference type="EMBL" id="OP880252">
    <property type="protein sequence ID" value="WAE39461.1"/>
    <property type="molecule type" value="Genomic_DNA"/>
</dbReference>
<keyword evidence="2" id="KW-1185">Reference proteome</keyword>